<proteinExistence type="predicted"/>
<comment type="caution">
    <text evidence="1">The sequence shown here is derived from an EMBL/GenBank/DDBJ whole genome shotgun (WGS) entry which is preliminary data.</text>
</comment>
<protein>
    <submittedName>
        <fullName evidence="1">Uncharacterized protein</fullName>
    </submittedName>
</protein>
<accession>A0A645HXA0</accession>
<organism evidence="1">
    <name type="scientific">bioreactor metagenome</name>
    <dbReference type="NCBI Taxonomy" id="1076179"/>
    <lineage>
        <taxon>unclassified sequences</taxon>
        <taxon>metagenomes</taxon>
        <taxon>ecological metagenomes</taxon>
    </lineage>
</organism>
<dbReference type="AlphaFoldDB" id="A0A645HXA0"/>
<name>A0A645HXA0_9ZZZZ</name>
<evidence type="ECO:0000313" key="1">
    <source>
        <dbReference type="EMBL" id="MPN43216.1"/>
    </source>
</evidence>
<gene>
    <name evidence="1" type="ORF">SDC9_190775</name>
</gene>
<dbReference type="EMBL" id="VSSQ01101478">
    <property type="protein sequence ID" value="MPN43216.1"/>
    <property type="molecule type" value="Genomic_DNA"/>
</dbReference>
<reference evidence="1" key="1">
    <citation type="submission" date="2019-08" db="EMBL/GenBank/DDBJ databases">
        <authorList>
            <person name="Kucharzyk K."/>
            <person name="Murdoch R.W."/>
            <person name="Higgins S."/>
            <person name="Loffler F."/>
        </authorList>
    </citation>
    <scope>NUCLEOTIDE SEQUENCE</scope>
</reference>
<sequence>MRGKLFAGSDAPDKAVDLGLEMVCGGKLGGSLKQHAVFRGVDFKVGSVLQANPRFVADEVNVHFIHADILRPCAVDRYRRAFGPDHGGDKIIDIVYAFIVRGAGPHINVGIIFHVESQLGESLAGYGKRLGIAEAIHNNIDKVDSPVD</sequence>